<name>A0A3F3IRT1_SALER</name>
<dbReference type="EMBL" id="MLTE01000028">
    <property type="protein sequence ID" value="OHJ45653.1"/>
    <property type="molecule type" value="Genomic_DNA"/>
</dbReference>
<sequence>MFQHLYVSEKSLLDFIYIFSRLEYALKISGFATGDNKKVEPCWDCFANNINDIFLQIESEDLKKAVGYLLKSPPRKQILSEGKIIFQDQPVDKKQRTTQQLLLMIRRVRNNLFHGGKYCPDGEKESGRNEDLLNASLIILKHCIPIHKKVNNNFHN</sequence>
<organism evidence="1">
    <name type="scientific">Salmonella enterica</name>
    <name type="common">Salmonella choleraesuis</name>
    <dbReference type="NCBI Taxonomy" id="28901"/>
    <lineage>
        <taxon>Bacteria</taxon>
        <taxon>Pseudomonadati</taxon>
        <taxon>Pseudomonadota</taxon>
        <taxon>Gammaproteobacteria</taxon>
        <taxon>Enterobacterales</taxon>
        <taxon>Enterobacteriaceae</taxon>
        <taxon>Salmonella</taxon>
    </lineage>
</organism>
<dbReference type="AlphaFoldDB" id="A0A3F3IRT1"/>
<dbReference type="RefSeq" id="WP_070803168.1">
    <property type="nucleotide sequence ID" value="NZ_MLTE01000028.1"/>
</dbReference>
<reference evidence="1" key="1">
    <citation type="submission" date="2016-09" db="EMBL/GenBank/DDBJ databases">
        <title>Whole genome sequencing of Salmonella enterica.</title>
        <authorList>
            <person name="Bell R."/>
        </authorList>
    </citation>
    <scope>NUCLEOTIDE SEQUENCE [LARGE SCALE GENOMIC DNA]</scope>
    <source>
        <strain evidence="1">CFSAN044929</strain>
    </source>
</reference>
<evidence type="ECO:0000313" key="1">
    <source>
        <dbReference type="EMBL" id="OHJ45653.1"/>
    </source>
</evidence>
<dbReference type="Proteomes" id="UP000866740">
    <property type="component" value="Unassembled WGS sequence"/>
</dbReference>
<accession>A0A3F3IRT1</accession>
<comment type="caution">
    <text evidence="1">The sequence shown here is derived from an EMBL/GenBank/DDBJ whole genome shotgun (WGS) entry which is preliminary data.</text>
</comment>
<gene>
    <name evidence="1" type="ORF">A7S51_24835</name>
</gene>
<proteinExistence type="predicted"/>
<evidence type="ECO:0008006" key="2">
    <source>
        <dbReference type="Google" id="ProtNLM"/>
    </source>
</evidence>
<protein>
    <recommendedName>
        <fullName evidence="2">Apea-like HEPN domain-containing protein</fullName>
    </recommendedName>
</protein>